<evidence type="ECO:0000313" key="3">
    <source>
        <dbReference type="EMBL" id="GHB63862.1"/>
    </source>
</evidence>
<dbReference type="AlphaFoldDB" id="A0A8J3G954"/>
<organism evidence="3 4">
    <name type="scientific">Persicitalea jodogahamensis</name>
    <dbReference type="NCBI Taxonomy" id="402147"/>
    <lineage>
        <taxon>Bacteria</taxon>
        <taxon>Pseudomonadati</taxon>
        <taxon>Bacteroidota</taxon>
        <taxon>Cytophagia</taxon>
        <taxon>Cytophagales</taxon>
        <taxon>Spirosomataceae</taxon>
        <taxon>Persicitalea</taxon>
    </lineage>
</organism>
<keyword evidence="4" id="KW-1185">Reference proteome</keyword>
<dbReference type="GO" id="GO:0004803">
    <property type="term" value="F:transposase activity"/>
    <property type="evidence" value="ECO:0007669"/>
    <property type="project" value="InterPro"/>
</dbReference>
<dbReference type="InterPro" id="IPR002525">
    <property type="entry name" value="Transp_IS110-like_N"/>
</dbReference>
<evidence type="ECO:0000259" key="2">
    <source>
        <dbReference type="Pfam" id="PF02371"/>
    </source>
</evidence>
<dbReference type="InterPro" id="IPR003346">
    <property type="entry name" value="Transposase_20"/>
</dbReference>
<feature type="domain" description="Transposase IS110-like N-terminal" evidence="1">
    <location>
        <begin position="6"/>
        <end position="151"/>
    </location>
</feature>
<dbReference type="InterPro" id="IPR047650">
    <property type="entry name" value="Transpos_IS110"/>
</dbReference>
<name>A0A8J3G954_9BACT</name>
<comment type="caution">
    <text evidence="3">The sequence shown here is derived from an EMBL/GenBank/DDBJ whole genome shotgun (WGS) entry which is preliminary data.</text>
</comment>
<dbReference type="PANTHER" id="PTHR33055:SF3">
    <property type="entry name" value="PUTATIVE TRANSPOSASE FOR IS117-RELATED"/>
    <property type="match status" value="1"/>
</dbReference>
<dbReference type="EMBL" id="BMXF01000001">
    <property type="protein sequence ID" value="GHB63862.1"/>
    <property type="molecule type" value="Genomic_DNA"/>
</dbReference>
<feature type="domain" description="Transposase IS116/IS110/IS902 C-terminal" evidence="2">
    <location>
        <begin position="209"/>
        <end position="293"/>
    </location>
</feature>
<dbReference type="PANTHER" id="PTHR33055">
    <property type="entry name" value="TRANSPOSASE FOR INSERTION SEQUENCE ELEMENT IS1111A"/>
    <property type="match status" value="1"/>
</dbReference>
<dbReference type="NCBIfam" id="NF033542">
    <property type="entry name" value="transpos_IS110"/>
    <property type="match status" value="1"/>
</dbReference>
<accession>A0A8J3G954</accession>
<sequence>MYKFVIGIDISKLTLDAALIVGGQPQSATHHHLGNNVEQIAQLFAELGKNPGFLLDECLVCVEATGLYAHPLLTFAAQHGVNLWLESAVRIKKSIGLQRGKNDKADALRIAVYAAKNQENDRMWKPASATLTVVKNLASLRDRLIKSKNQLTVPVEEFSQMGDTRTAAMLGKAMKSTIRSLEADIAAIDKQIKAMIDADENLKELFALATSVVGIGTQTALALMIYTDGFTLFDDARKLACYAGVAPFVYASGTSVKGRTRVSKMANMDLKTALHMASLTAVKLDVQLRTYYQRKVAAGKSKMSVLNAVKAKLIHRVLSVVKRKQKYENSANFSLVLS</sequence>
<gene>
    <name evidence="3" type="ORF">GCM10007390_17120</name>
</gene>
<dbReference type="GO" id="GO:0006313">
    <property type="term" value="P:DNA transposition"/>
    <property type="evidence" value="ECO:0007669"/>
    <property type="project" value="InterPro"/>
</dbReference>
<evidence type="ECO:0000259" key="1">
    <source>
        <dbReference type="Pfam" id="PF01548"/>
    </source>
</evidence>
<evidence type="ECO:0000313" key="4">
    <source>
        <dbReference type="Proteomes" id="UP000598271"/>
    </source>
</evidence>
<dbReference type="Proteomes" id="UP000598271">
    <property type="component" value="Unassembled WGS sequence"/>
</dbReference>
<dbReference type="Pfam" id="PF02371">
    <property type="entry name" value="Transposase_20"/>
    <property type="match status" value="1"/>
</dbReference>
<protein>
    <submittedName>
        <fullName evidence="3">IS110 family transposase</fullName>
    </submittedName>
</protein>
<dbReference type="Pfam" id="PF01548">
    <property type="entry name" value="DEDD_Tnp_IS110"/>
    <property type="match status" value="1"/>
</dbReference>
<dbReference type="GO" id="GO:0003677">
    <property type="term" value="F:DNA binding"/>
    <property type="evidence" value="ECO:0007669"/>
    <property type="project" value="InterPro"/>
</dbReference>
<reference evidence="3 4" key="1">
    <citation type="journal article" date="2014" name="Int. J. Syst. Evol. Microbiol.">
        <title>Complete genome sequence of Corynebacterium casei LMG S-19264T (=DSM 44701T), isolated from a smear-ripened cheese.</title>
        <authorList>
            <consortium name="US DOE Joint Genome Institute (JGI-PGF)"/>
            <person name="Walter F."/>
            <person name="Albersmeier A."/>
            <person name="Kalinowski J."/>
            <person name="Ruckert C."/>
        </authorList>
    </citation>
    <scope>NUCLEOTIDE SEQUENCE [LARGE SCALE GENOMIC DNA]</scope>
    <source>
        <strain evidence="3 4">KCTC 12866</strain>
    </source>
</reference>
<proteinExistence type="predicted"/>
<dbReference type="RefSeq" id="WP_189563888.1">
    <property type="nucleotide sequence ID" value="NZ_BMXF01000001.1"/>
</dbReference>